<dbReference type="InterPro" id="IPR009057">
    <property type="entry name" value="Homeodomain-like_sf"/>
</dbReference>
<keyword evidence="1" id="KW-0805">Transcription regulation</keyword>
<protein>
    <submittedName>
        <fullName evidence="5">Helix-turn-helix domain-containing protein</fullName>
    </submittedName>
</protein>
<evidence type="ECO:0000313" key="5">
    <source>
        <dbReference type="EMBL" id="MUU78356.1"/>
    </source>
</evidence>
<dbReference type="Proteomes" id="UP000478208">
    <property type="component" value="Unassembled WGS sequence"/>
</dbReference>
<gene>
    <name evidence="5" type="ORF">GN138_07865</name>
</gene>
<dbReference type="GO" id="GO:0043565">
    <property type="term" value="F:sequence-specific DNA binding"/>
    <property type="evidence" value="ECO:0007669"/>
    <property type="project" value="InterPro"/>
</dbReference>
<dbReference type="InterPro" id="IPR018060">
    <property type="entry name" value="HTH_AraC"/>
</dbReference>
<dbReference type="GO" id="GO:0003700">
    <property type="term" value="F:DNA-binding transcription factor activity"/>
    <property type="evidence" value="ECO:0007669"/>
    <property type="project" value="InterPro"/>
</dbReference>
<dbReference type="SUPFAM" id="SSF51182">
    <property type="entry name" value="RmlC-like cupins"/>
    <property type="match status" value="1"/>
</dbReference>
<dbReference type="SUPFAM" id="SSF46689">
    <property type="entry name" value="Homeodomain-like"/>
    <property type="match status" value="2"/>
</dbReference>
<dbReference type="PROSITE" id="PS01124">
    <property type="entry name" value="HTH_ARAC_FAMILY_2"/>
    <property type="match status" value="1"/>
</dbReference>
<dbReference type="InterPro" id="IPR020449">
    <property type="entry name" value="Tscrpt_reg_AraC-type_HTH"/>
</dbReference>
<dbReference type="InterPro" id="IPR011051">
    <property type="entry name" value="RmlC_Cupin_sf"/>
</dbReference>
<dbReference type="InterPro" id="IPR018062">
    <property type="entry name" value="HTH_AraC-typ_CS"/>
</dbReference>
<evidence type="ECO:0000259" key="4">
    <source>
        <dbReference type="PROSITE" id="PS01124"/>
    </source>
</evidence>
<keyword evidence="6" id="KW-1185">Reference proteome</keyword>
<dbReference type="AlphaFoldDB" id="A0A6L6UA16"/>
<dbReference type="PRINTS" id="PR00032">
    <property type="entry name" value="HTHARAC"/>
</dbReference>
<keyword evidence="2" id="KW-0238">DNA-binding</keyword>
<name>A0A6L6UA16_9FLAO</name>
<dbReference type="SMART" id="SM00342">
    <property type="entry name" value="HTH_ARAC"/>
    <property type="match status" value="1"/>
</dbReference>
<reference evidence="5 6" key="1">
    <citation type="submission" date="2019-12" db="EMBL/GenBank/DDBJ databases">
        <authorList>
            <person name="Li J."/>
        </authorList>
    </citation>
    <scope>NUCLEOTIDE SEQUENCE [LARGE SCALE GENOMIC DNA]</scope>
    <source>
        <strain evidence="5 6">HL2-2</strain>
    </source>
</reference>
<dbReference type="PROSITE" id="PS00041">
    <property type="entry name" value="HTH_ARAC_FAMILY_1"/>
    <property type="match status" value="1"/>
</dbReference>
<comment type="caution">
    <text evidence="5">The sequence shown here is derived from an EMBL/GenBank/DDBJ whole genome shotgun (WGS) entry which is preliminary data.</text>
</comment>
<organism evidence="5 6">
    <name type="scientific">Winogradskyella endarachnes</name>
    <dbReference type="NCBI Taxonomy" id="2681965"/>
    <lineage>
        <taxon>Bacteria</taxon>
        <taxon>Pseudomonadati</taxon>
        <taxon>Bacteroidota</taxon>
        <taxon>Flavobacteriia</taxon>
        <taxon>Flavobacteriales</taxon>
        <taxon>Flavobacteriaceae</taxon>
        <taxon>Winogradskyella</taxon>
    </lineage>
</organism>
<evidence type="ECO:0000313" key="6">
    <source>
        <dbReference type="Proteomes" id="UP000478208"/>
    </source>
</evidence>
<keyword evidence="3" id="KW-0804">Transcription</keyword>
<feature type="domain" description="HTH araC/xylS-type" evidence="4">
    <location>
        <begin position="186"/>
        <end position="284"/>
    </location>
</feature>
<dbReference type="Pfam" id="PF12833">
    <property type="entry name" value="HTH_18"/>
    <property type="match status" value="1"/>
</dbReference>
<evidence type="ECO:0000256" key="2">
    <source>
        <dbReference type="ARBA" id="ARBA00023125"/>
    </source>
</evidence>
<dbReference type="RefSeq" id="WP_157363242.1">
    <property type="nucleotide sequence ID" value="NZ_WOWS01000002.1"/>
</dbReference>
<dbReference type="PANTHER" id="PTHR43280:SF27">
    <property type="entry name" value="TRANSCRIPTIONAL REGULATOR MTLR"/>
    <property type="match status" value="1"/>
</dbReference>
<dbReference type="EMBL" id="WOWS01000002">
    <property type="protein sequence ID" value="MUU78356.1"/>
    <property type="molecule type" value="Genomic_DNA"/>
</dbReference>
<dbReference type="PANTHER" id="PTHR43280">
    <property type="entry name" value="ARAC-FAMILY TRANSCRIPTIONAL REGULATOR"/>
    <property type="match status" value="1"/>
</dbReference>
<evidence type="ECO:0000256" key="1">
    <source>
        <dbReference type="ARBA" id="ARBA00023015"/>
    </source>
</evidence>
<accession>A0A6L6UA16</accession>
<proteinExistence type="predicted"/>
<sequence length="290" mass="33410">MIIKKPVLKKLNSDFGSSILIVQRNERLDSKTAFWHFHPEIELHYVNQGHGKRHVGSHISYFNNSQLLLIGANIPHKGFTDGITDNGKETIIQFKKEFLGDSFFDVPEMKDINNLFERANKGLLFNPKIKKELGPKIEDLVNYEGYHKVIKFLDILHELSVTDEYRVLNPEGFNFEVEPQDTAKMDIIYKHVNDNFKNHISLDEIADAVSMTVPAFCRSFKKITGKTFTKLVNEYRIVHATKLIQESDMSITDICFECGFNSFSHFNKVFKETTGESASKYRANVKKLVQ</sequence>
<dbReference type="Gene3D" id="1.10.10.60">
    <property type="entry name" value="Homeodomain-like"/>
    <property type="match status" value="2"/>
</dbReference>
<evidence type="ECO:0000256" key="3">
    <source>
        <dbReference type="ARBA" id="ARBA00023163"/>
    </source>
</evidence>